<evidence type="ECO:0000256" key="2">
    <source>
        <dbReference type="ARBA" id="ARBA00022448"/>
    </source>
</evidence>
<keyword evidence="4 6" id="KW-1133">Transmembrane helix</keyword>
<comment type="subcellular location">
    <subcellularLocation>
        <location evidence="1">Membrane</location>
        <topology evidence="1">Multi-pass membrane protein</topology>
    </subcellularLocation>
</comment>
<feature type="transmembrane region" description="Helical" evidence="6">
    <location>
        <begin position="321"/>
        <end position="343"/>
    </location>
</feature>
<feature type="transmembrane region" description="Helical" evidence="6">
    <location>
        <begin position="398"/>
        <end position="417"/>
    </location>
</feature>
<dbReference type="InterPro" id="IPR029485">
    <property type="entry name" value="CAT_C"/>
</dbReference>
<evidence type="ECO:0000313" key="8">
    <source>
        <dbReference type="EMBL" id="KAK7601827.1"/>
    </source>
</evidence>
<feature type="transmembrane region" description="Helical" evidence="6">
    <location>
        <begin position="43"/>
        <end position="63"/>
    </location>
</feature>
<feature type="transmembrane region" description="Helical" evidence="6">
    <location>
        <begin position="175"/>
        <end position="192"/>
    </location>
</feature>
<sequence length="641" mass="69774">MPSSRHRILRHVFGGICTKLNRTKRLSFDNCSMETPLKRCLTTFDITLLGVGHMVGAGIYVLTGTIAKDLAGPGIILSFILAGFASTLAALCYAEFGTRVPKAGSAYVYTYVSIGEFWAFVIGWNIVLEHMIGAASVARAWSGYIDSLLGGQISNLTQSVFGEFYNGFISEHPDLLSSLVCIFYSVILATGVKSSAMINSFLTGVNMSVILLVIVAGFYFGKFSNWSNPHNGGFLPFGFRGVMTGAATCFYAYVGFDCIATSGEEAQEPAKSIPIATVFAMSVVSLVYILVSAALTLLVPYSDINPNAALPDAFTEANLQWVSYIIIIGAVCGMTTSLLGSLFSLPRCLYAMAEDGLIFNFFASVNSRTQLPILNMVVSTLITALIAFVFELEKLVEIMNIGTLLAYTIVSASVIILRYKPSMVTYTNAVTMDKDSGPSPDACETSSNNEVEVVYVGGKLKKSYYCLKPLVGKYKPGSAVSTAVFIYILACALFCGNIHYDPIPPIKDVFNIFCLSISFIIMVICVIIIEAHEQNTAGLKFKVPLVPYLPALSILCNVELMANLKFLSWVRLILWMAIGLLVYFGYGIRHSKLNDVLSSYSVLLSPTEREKTDWGTITTKKTKSDLSSLYDDDTEPIIDSD</sequence>
<evidence type="ECO:0000256" key="6">
    <source>
        <dbReference type="SAM" id="Phobius"/>
    </source>
</evidence>
<dbReference type="GO" id="GO:0015171">
    <property type="term" value="F:amino acid transmembrane transporter activity"/>
    <property type="evidence" value="ECO:0007669"/>
    <property type="project" value="TreeGrafter"/>
</dbReference>
<evidence type="ECO:0000259" key="7">
    <source>
        <dbReference type="Pfam" id="PF13906"/>
    </source>
</evidence>
<dbReference type="EMBL" id="JBBCAQ010000010">
    <property type="protein sequence ID" value="KAK7601827.1"/>
    <property type="molecule type" value="Genomic_DNA"/>
</dbReference>
<organism evidence="8 9">
    <name type="scientific">Parthenolecanium corni</name>
    <dbReference type="NCBI Taxonomy" id="536013"/>
    <lineage>
        <taxon>Eukaryota</taxon>
        <taxon>Metazoa</taxon>
        <taxon>Ecdysozoa</taxon>
        <taxon>Arthropoda</taxon>
        <taxon>Hexapoda</taxon>
        <taxon>Insecta</taxon>
        <taxon>Pterygota</taxon>
        <taxon>Neoptera</taxon>
        <taxon>Paraneoptera</taxon>
        <taxon>Hemiptera</taxon>
        <taxon>Sternorrhyncha</taxon>
        <taxon>Coccoidea</taxon>
        <taxon>Coccidae</taxon>
        <taxon>Parthenolecanium</taxon>
    </lineage>
</organism>
<dbReference type="GO" id="GO:0005886">
    <property type="term" value="C:plasma membrane"/>
    <property type="evidence" value="ECO:0007669"/>
    <property type="project" value="TreeGrafter"/>
</dbReference>
<dbReference type="Pfam" id="PF13906">
    <property type="entry name" value="AA_permease_C"/>
    <property type="match status" value="1"/>
</dbReference>
<dbReference type="PANTHER" id="PTHR43243:SF4">
    <property type="entry name" value="CATIONIC AMINO ACID TRANSPORTER 4"/>
    <property type="match status" value="1"/>
</dbReference>
<accession>A0AAN9TQ48</accession>
<feature type="transmembrane region" description="Helical" evidence="6">
    <location>
        <begin position="566"/>
        <end position="586"/>
    </location>
</feature>
<dbReference type="InterPro" id="IPR002293">
    <property type="entry name" value="AA/rel_permease1"/>
</dbReference>
<keyword evidence="5 6" id="KW-0472">Membrane</keyword>
<dbReference type="Gene3D" id="1.20.1740.10">
    <property type="entry name" value="Amino acid/polyamine transporter I"/>
    <property type="match status" value="2"/>
</dbReference>
<comment type="caution">
    <text evidence="8">The sequence shown here is derived from an EMBL/GenBank/DDBJ whole genome shotgun (WGS) entry which is preliminary data.</text>
</comment>
<dbReference type="Pfam" id="PF13520">
    <property type="entry name" value="AA_permease_2"/>
    <property type="match status" value="1"/>
</dbReference>
<dbReference type="Proteomes" id="UP001367676">
    <property type="component" value="Unassembled WGS sequence"/>
</dbReference>
<evidence type="ECO:0000256" key="4">
    <source>
        <dbReference type="ARBA" id="ARBA00022989"/>
    </source>
</evidence>
<dbReference type="FunFam" id="1.20.1740.10:FF:000010">
    <property type="entry name" value="probable cationic amino acid transporter"/>
    <property type="match status" value="1"/>
</dbReference>
<feature type="transmembrane region" description="Helical" evidence="6">
    <location>
        <begin position="275"/>
        <end position="301"/>
    </location>
</feature>
<evidence type="ECO:0000256" key="1">
    <source>
        <dbReference type="ARBA" id="ARBA00004141"/>
    </source>
</evidence>
<keyword evidence="2" id="KW-0813">Transport</keyword>
<keyword evidence="9" id="KW-1185">Reference proteome</keyword>
<feature type="transmembrane region" description="Helical" evidence="6">
    <location>
        <begin position="373"/>
        <end position="392"/>
    </location>
</feature>
<feature type="transmembrane region" description="Helical" evidence="6">
    <location>
        <begin position="106"/>
        <end position="127"/>
    </location>
</feature>
<feature type="transmembrane region" description="Helical" evidence="6">
    <location>
        <begin position="483"/>
        <end position="503"/>
    </location>
</feature>
<reference evidence="8 9" key="1">
    <citation type="submission" date="2024-03" db="EMBL/GenBank/DDBJ databases">
        <title>Adaptation during the transition from Ophiocordyceps entomopathogen to insect associate is accompanied by gene loss and intensified selection.</title>
        <authorList>
            <person name="Ward C.M."/>
            <person name="Onetto C.A."/>
            <person name="Borneman A.R."/>
        </authorList>
    </citation>
    <scope>NUCLEOTIDE SEQUENCE [LARGE SCALE GENOMIC DNA]</scope>
    <source>
        <strain evidence="8">AWRI1</strain>
        <tissue evidence="8">Single Adult Female</tissue>
    </source>
</reference>
<gene>
    <name evidence="8" type="ORF">V9T40_009268</name>
</gene>
<evidence type="ECO:0000313" key="9">
    <source>
        <dbReference type="Proteomes" id="UP001367676"/>
    </source>
</evidence>
<feature type="transmembrane region" description="Helical" evidence="6">
    <location>
        <begin position="201"/>
        <end position="221"/>
    </location>
</feature>
<feature type="transmembrane region" description="Helical" evidence="6">
    <location>
        <begin position="233"/>
        <end position="254"/>
    </location>
</feature>
<name>A0AAN9TQ48_9HEMI</name>
<dbReference type="AlphaFoldDB" id="A0AAN9TQ48"/>
<keyword evidence="3 6" id="KW-0812">Transmembrane</keyword>
<evidence type="ECO:0000256" key="3">
    <source>
        <dbReference type="ARBA" id="ARBA00022692"/>
    </source>
</evidence>
<dbReference type="PANTHER" id="PTHR43243">
    <property type="entry name" value="INNER MEMBRANE TRANSPORTER YGJI-RELATED"/>
    <property type="match status" value="1"/>
</dbReference>
<feature type="transmembrane region" description="Helical" evidence="6">
    <location>
        <begin position="75"/>
        <end position="94"/>
    </location>
</feature>
<evidence type="ECO:0000256" key="5">
    <source>
        <dbReference type="ARBA" id="ARBA00023136"/>
    </source>
</evidence>
<protein>
    <recommendedName>
        <fullName evidence="7">Cationic amino acid transporter C-terminal domain-containing protein</fullName>
    </recommendedName>
</protein>
<feature type="transmembrane region" description="Helical" evidence="6">
    <location>
        <begin position="509"/>
        <end position="529"/>
    </location>
</feature>
<feature type="domain" description="Cationic amino acid transporter C-terminal" evidence="7">
    <location>
        <begin position="541"/>
        <end position="591"/>
    </location>
</feature>
<proteinExistence type="predicted"/>